<evidence type="ECO:0000259" key="2">
    <source>
        <dbReference type="PROSITE" id="PS50119"/>
    </source>
</evidence>
<evidence type="ECO:0000313" key="3">
    <source>
        <dbReference type="EMBL" id="VDI77909.1"/>
    </source>
</evidence>
<dbReference type="OrthoDB" id="6121889at2759"/>
<keyword evidence="1" id="KW-0479">Metal-binding</keyword>
<dbReference type="GO" id="GO:0008270">
    <property type="term" value="F:zinc ion binding"/>
    <property type="evidence" value="ECO:0007669"/>
    <property type="project" value="UniProtKB-KW"/>
</dbReference>
<dbReference type="CDD" id="cd19757">
    <property type="entry name" value="Bbox1"/>
    <property type="match status" value="1"/>
</dbReference>
<reference evidence="3" key="1">
    <citation type="submission" date="2018-11" db="EMBL/GenBank/DDBJ databases">
        <authorList>
            <person name="Alioto T."/>
            <person name="Alioto T."/>
        </authorList>
    </citation>
    <scope>NUCLEOTIDE SEQUENCE</scope>
</reference>
<organism evidence="3 4">
    <name type="scientific">Mytilus galloprovincialis</name>
    <name type="common">Mediterranean mussel</name>
    <dbReference type="NCBI Taxonomy" id="29158"/>
    <lineage>
        <taxon>Eukaryota</taxon>
        <taxon>Metazoa</taxon>
        <taxon>Spiralia</taxon>
        <taxon>Lophotrochozoa</taxon>
        <taxon>Mollusca</taxon>
        <taxon>Bivalvia</taxon>
        <taxon>Autobranchia</taxon>
        <taxon>Pteriomorphia</taxon>
        <taxon>Mytilida</taxon>
        <taxon>Mytiloidea</taxon>
        <taxon>Mytilidae</taxon>
        <taxon>Mytilinae</taxon>
        <taxon>Mytilus</taxon>
    </lineage>
</organism>
<dbReference type="InterPro" id="IPR000315">
    <property type="entry name" value="Znf_B-box"/>
</dbReference>
<feature type="domain" description="B box-type" evidence="2">
    <location>
        <begin position="6"/>
        <end position="53"/>
    </location>
</feature>
<comment type="caution">
    <text evidence="3">The sequence shown here is derived from an EMBL/GenBank/DDBJ whole genome shotgun (WGS) entry which is preliminary data.</text>
</comment>
<keyword evidence="4" id="KW-1185">Reference proteome</keyword>
<dbReference type="PANTHER" id="PTHR25462">
    <property type="entry name" value="BONUS, ISOFORM C-RELATED"/>
    <property type="match status" value="1"/>
</dbReference>
<accession>A0A8B6HDC3</accession>
<dbReference type="GO" id="GO:0061630">
    <property type="term" value="F:ubiquitin protein ligase activity"/>
    <property type="evidence" value="ECO:0007669"/>
    <property type="project" value="TreeGrafter"/>
</dbReference>
<dbReference type="SUPFAM" id="SSF57845">
    <property type="entry name" value="B-box zinc-binding domain"/>
    <property type="match status" value="1"/>
</dbReference>
<protein>
    <recommendedName>
        <fullName evidence="2">B box-type domain-containing protein</fullName>
    </recommendedName>
</protein>
<dbReference type="PANTHER" id="PTHR25462:SF296">
    <property type="entry name" value="MEIOTIC P26, ISOFORM F"/>
    <property type="match status" value="1"/>
</dbReference>
<dbReference type="AlphaFoldDB" id="A0A8B6HDC3"/>
<sequence>MAKLDQSCDICMNLHVTKSASVWCSECEEAICEDCEPRHRIQKATKNHKTILIEDYQELPESITKITLECEDHNQKLDFYCSIHSEPCCARCVSEKHKYCRELKPLPEVVDGVKSSAAFSELQDRVNDMSQAIGQMIQDKTHNKSNLEVKKKTLIAEVERIRKAFNSHMDTKQGELLSKIGETKEREGEGDIIDSLLSKLSKFQAKVDEIADAVMKTKQYASNFQTFMGVNKWTREIGNQEKEIIAFQSDKSMANVDLQIKISPILKKFEKDVSEFGKIMKIEVNYSPRMKLVLRKDKQGQGLLAPSSKTK</sequence>
<dbReference type="Proteomes" id="UP000596742">
    <property type="component" value="Unassembled WGS sequence"/>
</dbReference>
<dbReference type="EMBL" id="UYJE01009907">
    <property type="protein sequence ID" value="VDI77909.1"/>
    <property type="molecule type" value="Genomic_DNA"/>
</dbReference>
<keyword evidence="1" id="KW-0863">Zinc-finger</keyword>
<dbReference type="CDD" id="cd19776">
    <property type="entry name" value="Bbox2_TRIM25_C-IV"/>
    <property type="match status" value="1"/>
</dbReference>
<dbReference type="Pfam" id="PF22586">
    <property type="entry name" value="ANCHR-like_BBOX"/>
    <property type="match status" value="1"/>
</dbReference>
<keyword evidence="1" id="KW-0862">Zinc</keyword>
<gene>
    <name evidence="3" type="ORF">MGAL_10B078898</name>
</gene>
<proteinExistence type="predicted"/>
<evidence type="ECO:0000313" key="4">
    <source>
        <dbReference type="Proteomes" id="UP000596742"/>
    </source>
</evidence>
<evidence type="ECO:0000256" key="1">
    <source>
        <dbReference type="PROSITE-ProRule" id="PRU00024"/>
    </source>
</evidence>
<dbReference type="PROSITE" id="PS50119">
    <property type="entry name" value="ZF_BBOX"/>
    <property type="match status" value="1"/>
</dbReference>
<dbReference type="Gene3D" id="3.30.160.60">
    <property type="entry name" value="Classic Zinc Finger"/>
    <property type="match status" value="1"/>
</dbReference>
<dbReference type="InterPro" id="IPR047153">
    <property type="entry name" value="TRIM45/56/19-like"/>
</dbReference>
<name>A0A8B6HDC3_MYTGA</name>